<evidence type="ECO:0000256" key="2">
    <source>
        <dbReference type="ARBA" id="ARBA00005961"/>
    </source>
</evidence>
<dbReference type="GO" id="GO:0043235">
    <property type="term" value="C:receptor complex"/>
    <property type="evidence" value="ECO:0007669"/>
    <property type="project" value="TreeGrafter"/>
</dbReference>
<evidence type="ECO:0000256" key="1">
    <source>
        <dbReference type="ARBA" id="ARBA00004236"/>
    </source>
</evidence>
<dbReference type="PANTHER" id="PTHR10269:SF12">
    <property type="entry name" value="GLIAL CELL LINE-DERIVED NEUROTROPHIC FAMILY RECEPTOR-LIKE, ISOFORM E"/>
    <property type="match status" value="1"/>
</dbReference>
<keyword evidence="5" id="KW-0472">Membrane</keyword>
<feature type="compositionally biased region" description="Low complexity" evidence="8">
    <location>
        <begin position="1128"/>
        <end position="1143"/>
    </location>
</feature>
<evidence type="ECO:0000256" key="5">
    <source>
        <dbReference type="ARBA" id="ARBA00023136"/>
    </source>
</evidence>
<dbReference type="Pfam" id="PF25868">
    <property type="entry name" value="Fn1_3"/>
    <property type="match status" value="1"/>
</dbReference>
<accession>A0A226DH13</accession>
<dbReference type="GO" id="GO:0038023">
    <property type="term" value="F:signaling receptor activity"/>
    <property type="evidence" value="ECO:0007669"/>
    <property type="project" value="InterPro"/>
</dbReference>
<evidence type="ECO:0000259" key="9">
    <source>
        <dbReference type="SMART" id="SM00907"/>
    </source>
</evidence>
<sequence length="1143" mass="127222">MEEDGKHYYLSLFCFAVACSTVTITKCQAALRTLQAFPYFYPTCLCREPMSDPACNTFRDYLFDHPCSFVKEKEKDPYPVDALPTCDYALDVCKKEPKCIQLLRDFRTQCKQSDEQQCKMEDGEMCHDAWTKLRLSPIFGCICPNSNSRCDRIFREVNYNPCVASDPKLALNGSTSALFSLDQHRLAGLSPHMFFSPASLFPPRPGTHLHNHYLPKFRHHHDTAAPHTEHPPPSAALTQSHLMVDESSSLSTPTYAGYPSPPGSFSTSHSGSITVQVISSSHAPDHELESQLETPLYGPQGGHSKPPPFIPQKPRPPYTPAKGGTNIATISSIRTHGSGSVRLPLQATCLTALQSCRRDSACRGLLEQVLHYCDPMRCRQETCMKALQKFYREVESQWALDVAFCLCSSMSPPTTRRQRNSAAAADDDDNDDRWSYYISYYDLHRVPKVMRVKPGAGKEESARKWTYSTCPPVPATLKIFVFHCQPNHSAIHCLLPFPLVSKTDNRHDQCRLAQESLHPACAQRGDLGVNPPSCHSLAESCRAETDCRFRLEEYEQACAVDSVTRKCAGPAIECRNAMIRILGTKLRTSCACNGTDFTQLYDCLGWQRILWVNPCVVESQRDFHRLRATTQVPASPHHNHRVTPTPSHHPVLDTSSSFEGILPGSDLLSTTMGNPRPRVIHTTTTTTQHIPVFTTTVHTRHPNSKNGRNNNNNKNNNGNGHGVVVKEPELGVVALPNNNMDFTTALVGSSETLLVTEEDTTTIATTSTTTARTEPTTTLQPARYCRLHQGNSGDKKIREGQAKRLYRDDIPTCSELCMCELGRPEAAICTVLECLEIKHCYVKTEDEYIHLQPTYIAHRGKCLCYSGRFICEKPAPDTYTLDNGVFLFLGFSTKDEQLLYPITRLLVRDVVDALRQLITPQTRHYFFDEHDPNDTTGLEKLKALNTTECRLGLYKVEGENIIINATVWDEDFSETGMRQPNDQLFQRERKQCLPVLHALRDLINKQHPIIHGHSLLSILKLAAVQDNIPTPEPSSASHSTQAALSSTLFPVLLLLVLQVTLVQVTLGSIKVSPDGGSSKSKLATPSLSDGQEGDLPPPSSNTPTTSTRRRTMITHPHESHLHDLVGWPALSSPSASSPSPTLL</sequence>
<evidence type="ECO:0000256" key="4">
    <source>
        <dbReference type="ARBA" id="ARBA00022729"/>
    </source>
</evidence>
<comment type="similarity">
    <text evidence="2">Belongs to the GDNFR family.</text>
</comment>
<dbReference type="STRING" id="158441.A0A226DH13"/>
<dbReference type="PROSITE" id="PS51257">
    <property type="entry name" value="PROKAR_LIPOPROTEIN"/>
    <property type="match status" value="1"/>
</dbReference>
<dbReference type="Pfam" id="PF02351">
    <property type="entry name" value="GDNF"/>
    <property type="match status" value="2"/>
</dbReference>
<keyword evidence="4" id="KW-0732">Signal</keyword>
<dbReference type="AlphaFoldDB" id="A0A226DH13"/>
<dbReference type="Proteomes" id="UP000198287">
    <property type="component" value="Unassembled WGS sequence"/>
</dbReference>
<feature type="region of interest" description="Disordered" evidence="8">
    <location>
        <begin position="698"/>
        <end position="720"/>
    </location>
</feature>
<dbReference type="EMBL" id="LNIX01000020">
    <property type="protein sequence ID" value="OXA44144.1"/>
    <property type="molecule type" value="Genomic_DNA"/>
</dbReference>
<dbReference type="GO" id="GO:0007169">
    <property type="term" value="P:cell surface receptor protein tyrosine kinase signaling pathway"/>
    <property type="evidence" value="ECO:0007669"/>
    <property type="project" value="UniProtKB-ARBA"/>
</dbReference>
<proteinExistence type="inferred from homology"/>
<feature type="compositionally biased region" description="Polar residues" evidence="8">
    <location>
        <begin position="1075"/>
        <end position="1089"/>
    </location>
</feature>
<evidence type="ECO:0000256" key="3">
    <source>
        <dbReference type="ARBA" id="ARBA00022475"/>
    </source>
</evidence>
<feature type="domain" description="GDNF/GAS1" evidence="9">
    <location>
        <begin position="534"/>
        <end position="615"/>
    </location>
</feature>
<feature type="region of interest" description="Disordered" evidence="8">
    <location>
        <begin position="1070"/>
        <end position="1143"/>
    </location>
</feature>
<dbReference type="OrthoDB" id="6374728at2759"/>
<evidence type="ECO:0000313" key="11">
    <source>
        <dbReference type="Proteomes" id="UP000198287"/>
    </source>
</evidence>
<dbReference type="InterPro" id="IPR016017">
    <property type="entry name" value="GDNF/GAS1"/>
</dbReference>
<dbReference type="SMART" id="SM00907">
    <property type="entry name" value="GDNF"/>
    <property type="match status" value="3"/>
</dbReference>
<evidence type="ECO:0000256" key="8">
    <source>
        <dbReference type="SAM" id="MobiDB-lite"/>
    </source>
</evidence>
<keyword evidence="6 10" id="KW-0675">Receptor</keyword>
<keyword evidence="11" id="KW-1185">Reference proteome</keyword>
<keyword evidence="7" id="KW-0325">Glycoprotein</keyword>
<feature type="region of interest" description="Disordered" evidence="8">
    <location>
        <begin position="249"/>
        <end position="270"/>
    </location>
</feature>
<dbReference type="InterPro" id="IPR059035">
    <property type="entry name" value="Fn1_3"/>
</dbReference>
<dbReference type="SUPFAM" id="SSF110035">
    <property type="entry name" value="GDNF receptor-like"/>
    <property type="match status" value="3"/>
</dbReference>
<feature type="domain" description="GDNF/GAS1" evidence="9">
    <location>
        <begin position="349"/>
        <end position="426"/>
    </location>
</feature>
<dbReference type="InterPro" id="IPR057681">
    <property type="entry name" value="DUF7921"/>
</dbReference>
<dbReference type="Pfam" id="PF25537">
    <property type="entry name" value="DUF7921"/>
    <property type="match status" value="1"/>
</dbReference>
<keyword evidence="3" id="KW-1003">Cell membrane</keyword>
<evidence type="ECO:0000256" key="6">
    <source>
        <dbReference type="ARBA" id="ARBA00023170"/>
    </source>
</evidence>
<dbReference type="PANTHER" id="PTHR10269">
    <property type="entry name" value="GDNF RECEPTOR ALPHA"/>
    <property type="match status" value="1"/>
</dbReference>
<feature type="domain" description="GDNF/GAS1" evidence="9">
    <location>
        <begin position="86"/>
        <end position="162"/>
    </location>
</feature>
<comment type="caution">
    <text evidence="10">The sequence shown here is derived from an EMBL/GenBank/DDBJ whole genome shotgun (WGS) entry which is preliminary data.</text>
</comment>
<dbReference type="GO" id="GO:0009897">
    <property type="term" value="C:external side of plasma membrane"/>
    <property type="evidence" value="ECO:0007669"/>
    <property type="project" value="TreeGrafter"/>
</dbReference>
<comment type="subcellular location">
    <subcellularLocation>
        <location evidence="1">Cell membrane</location>
    </subcellularLocation>
</comment>
<protein>
    <submittedName>
        <fullName evidence="10">GDNF family receptor alpha-3</fullName>
    </submittedName>
</protein>
<dbReference type="GO" id="GO:0007399">
    <property type="term" value="P:nervous system development"/>
    <property type="evidence" value="ECO:0007669"/>
    <property type="project" value="TreeGrafter"/>
</dbReference>
<dbReference type="InterPro" id="IPR003438">
    <property type="entry name" value="GDNF_rcpt"/>
</dbReference>
<evidence type="ECO:0000313" key="10">
    <source>
        <dbReference type="EMBL" id="OXA44144.1"/>
    </source>
</evidence>
<feature type="compositionally biased region" description="Low complexity" evidence="8">
    <location>
        <begin position="704"/>
        <end position="720"/>
    </location>
</feature>
<reference evidence="10 11" key="1">
    <citation type="submission" date="2015-12" db="EMBL/GenBank/DDBJ databases">
        <title>The genome of Folsomia candida.</title>
        <authorList>
            <person name="Faddeeva A."/>
            <person name="Derks M.F."/>
            <person name="Anvar Y."/>
            <person name="Smit S."/>
            <person name="Van Straalen N."/>
            <person name="Roelofs D."/>
        </authorList>
    </citation>
    <scope>NUCLEOTIDE SEQUENCE [LARGE SCALE GENOMIC DNA]</scope>
    <source>
        <strain evidence="10 11">VU population</strain>
        <tissue evidence="10">Whole body</tissue>
    </source>
</reference>
<dbReference type="OMA" id="WCECESE"/>
<dbReference type="InterPro" id="IPR037193">
    <property type="entry name" value="GDNF_alpha"/>
</dbReference>
<evidence type="ECO:0000256" key="7">
    <source>
        <dbReference type="ARBA" id="ARBA00023180"/>
    </source>
</evidence>
<organism evidence="10 11">
    <name type="scientific">Folsomia candida</name>
    <name type="common">Springtail</name>
    <dbReference type="NCBI Taxonomy" id="158441"/>
    <lineage>
        <taxon>Eukaryota</taxon>
        <taxon>Metazoa</taxon>
        <taxon>Ecdysozoa</taxon>
        <taxon>Arthropoda</taxon>
        <taxon>Hexapoda</taxon>
        <taxon>Collembola</taxon>
        <taxon>Entomobryomorpha</taxon>
        <taxon>Isotomoidea</taxon>
        <taxon>Isotomidae</taxon>
        <taxon>Proisotominae</taxon>
        <taxon>Folsomia</taxon>
    </lineage>
</organism>
<gene>
    <name evidence="10" type="ORF">Fcan01_21309</name>
</gene>
<name>A0A226DH13_FOLCA</name>